<sequence length="119" mass="13273">MGCCEKKWPFLCARRFHRYNDFISKQEATGSCRMKGNCKKSNEGSDKAESDGDNPPANNAKEGNGDAEEGNDDAEESRDDDTDVEESVDKESVVEKSNEQVGDSKLATTLEARSKRWFL</sequence>
<dbReference type="Proteomes" id="UP000823775">
    <property type="component" value="Unassembled WGS sequence"/>
</dbReference>
<keyword evidence="3" id="KW-1185">Reference proteome</keyword>
<feature type="compositionally biased region" description="Basic and acidic residues" evidence="1">
    <location>
        <begin position="87"/>
        <end position="98"/>
    </location>
</feature>
<accession>A0ABS8V462</accession>
<feature type="compositionally biased region" description="Acidic residues" evidence="1">
    <location>
        <begin position="65"/>
        <end position="86"/>
    </location>
</feature>
<feature type="compositionally biased region" description="Basic and acidic residues" evidence="1">
    <location>
        <begin position="40"/>
        <end position="50"/>
    </location>
</feature>
<evidence type="ECO:0000313" key="2">
    <source>
        <dbReference type="EMBL" id="MCD9641624.1"/>
    </source>
</evidence>
<protein>
    <submittedName>
        <fullName evidence="2">Uncharacterized protein</fullName>
    </submittedName>
</protein>
<comment type="caution">
    <text evidence="2">The sequence shown here is derived from an EMBL/GenBank/DDBJ whole genome shotgun (WGS) entry which is preliminary data.</text>
</comment>
<proteinExistence type="predicted"/>
<gene>
    <name evidence="2" type="ORF">HAX54_027936</name>
</gene>
<dbReference type="EMBL" id="JACEIK010003410">
    <property type="protein sequence ID" value="MCD9641624.1"/>
    <property type="molecule type" value="Genomic_DNA"/>
</dbReference>
<feature type="region of interest" description="Disordered" evidence="1">
    <location>
        <begin position="31"/>
        <end position="105"/>
    </location>
</feature>
<evidence type="ECO:0000256" key="1">
    <source>
        <dbReference type="SAM" id="MobiDB-lite"/>
    </source>
</evidence>
<organism evidence="2 3">
    <name type="scientific">Datura stramonium</name>
    <name type="common">Jimsonweed</name>
    <name type="synonym">Common thornapple</name>
    <dbReference type="NCBI Taxonomy" id="4076"/>
    <lineage>
        <taxon>Eukaryota</taxon>
        <taxon>Viridiplantae</taxon>
        <taxon>Streptophyta</taxon>
        <taxon>Embryophyta</taxon>
        <taxon>Tracheophyta</taxon>
        <taxon>Spermatophyta</taxon>
        <taxon>Magnoliopsida</taxon>
        <taxon>eudicotyledons</taxon>
        <taxon>Gunneridae</taxon>
        <taxon>Pentapetalae</taxon>
        <taxon>asterids</taxon>
        <taxon>lamiids</taxon>
        <taxon>Solanales</taxon>
        <taxon>Solanaceae</taxon>
        <taxon>Solanoideae</taxon>
        <taxon>Datureae</taxon>
        <taxon>Datura</taxon>
    </lineage>
</organism>
<name>A0ABS8V462_DATST</name>
<evidence type="ECO:0000313" key="3">
    <source>
        <dbReference type="Proteomes" id="UP000823775"/>
    </source>
</evidence>
<reference evidence="2 3" key="1">
    <citation type="journal article" date="2021" name="BMC Genomics">
        <title>Datura genome reveals duplications of psychoactive alkaloid biosynthetic genes and high mutation rate following tissue culture.</title>
        <authorList>
            <person name="Rajewski A."/>
            <person name="Carter-House D."/>
            <person name="Stajich J."/>
            <person name="Litt A."/>
        </authorList>
    </citation>
    <scope>NUCLEOTIDE SEQUENCE [LARGE SCALE GENOMIC DNA]</scope>
    <source>
        <strain evidence="2">AR-01</strain>
    </source>
</reference>